<organism evidence="1 2">
    <name type="scientific">Gordonia phage Hotorobo</name>
    <dbReference type="NCBI Taxonomy" id="1821554"/>
    <lineage>
        <taxon>Viruses</taxon>
        <taxon>Duplodnaviria</taxon>
        <taxon>Heunggongvirae</taxon>
        <taxon>Uroviricota</taxon>
        <taxon>Caudoviricetes</taxon>
        <taxon>Montyvirus</taxon>
        <taxon>Montyvirus monty</taxon>
    </lineage>
</organism>
<dbReference type="Proteomes" id="UP000201248">
    <property type="component" value="Segment"/>
</dbReference>
<dbReference type="KEGG" id="vg:29124604"/>
<gene>
    <name evidence="1" type="primary">2</name>
    <name evidence="1" type="ORF">SEA_HOTOROBO_2</name>
</gene>
<dbReference type="RefSeq" id="YP_009300953.1">
    <property type="nucleotide sequence ID" value="NC_031229.1"/>
</dbReference>
<proteinExistence type="predicted"/>
<evidence type="ECO:0000313" key="2">
    <source>
        <dbReference type="Proteomes" id="UP000201248"/>
    </source>
</evidence>
<dbReference type="EMBL" id="KU963245">
    <property type="protein sequence ID" value="AMS02295.1"/>
    <property type="molecule type" value="Genomic_DNA"/>
</dbReference>
<reference evidence="2" key="1">
    <citation type="submission" date="2016-06" db="EMBL/GenBank/DDBJ databases">
        <authorList>
            <person name="Kjaerup R.B."/>
            <person name="Dalgaard T.S."/>
            <person name="Juul-Madsen H.R."/>
        </authorList>
    </citation>
    <scope>NUCLEOTIDE SEQUENCE [LARGE SCALE GENOMIC DNA]</scope>
</reference>
<evidence type="ECO:0000313" key="1">
    <source>
        <dbReference type="EMBL" id="AMS02295.1"/>
    </source>
</evidence>
<dbReference type="GeneID" id="29124604"/>
<protein>
    <submittedName>
        <fullName evidence="1">Uncharacterized protein</fullName>
    </submittedName>
</protein>
<accession>A0A142K862</accession>
<name>A0A142K862_9CAUD</name>
<sequence length="87" mass="10280">MSEQTTQEEIYQELARLRTAATEVRKLYSKVIDLRDASERLRVYPEINDNDWLRITAGAAYAHLDNGRKLLRDLYEELDNKVKELRP</sequence>